<accession>A0A645BXR2</accession>
<reference evidence="1" key="1">
    <citation type="submission" date="2019-08" db="EMBL/GenBank/DDBJ databases">
        <authorList>
            <person name="Kucharzyk K."/>
            <person name="Murdoch R.W."/>
            <person name="Higgins S."/>
            <person name="Loffler F."/>
        </authorList>
    </citation>
    <scope>NUCLEOTIDE SEQUENCE</scope>
</reference>
<dbReference type="AlphaFoldDB" id="A0A645BXR2"/>
<protein>
    <submittedName>
        <fullName evidence="1">Uncharacterized protein</fullName>
    </submittedName>
</protein>
<dbReference type="EMBL" id="VSSQ01023146">
    <property type="protein sequence ID" value="MPM69898.1"/>
    <property type="molecule type" value="Genomic_DNA"/>
</dbReference>
<comment type="caution">
    <text evidence="1">The sequence shown here is derived from an EMBL/GenBank/DDBJ whole genome shotgun (WGS) entry which is preliminary data.</text>
</comment>
<evidence type="ECO:0000313" key="1">
    <source>
        <dbReference type="EMBL" id="MPM69898.1"/>
    </source>
</evidence>
<proteinExistence type="predicted"/>
<gene>
    <name evidence="1" type="ORF">SDC9_116846</name>
</gene>
<organism evidence="1">
    <name type="scientific">bioreactor metagenome</name>
    <dbReference type="NCBI Taxonomy" id="1076179"/>
    <lineage>
        <taxon>unclassified sequences</taxon>
        <taxon>metagenomes</taxon>
        <taxon>ecological metagenomes</taxon>
    </lineage>
</organism>
<name>A0A645BXR2_9ZZZZ</name>
<sequence length="187" mass="21178">MLCLHYFVGFLAGVDGDVVLHCFVDSRSVLQSRINLVRQTLPPVLTKYIRQLRIVEDVFLNTHGKSAQILFTGSGLPSNNSNCLHGFINRRLRCGTVGLGLGFIEERLLSITTIQLLRFPSEFVGRQHGNPFRKKDILLLHLQNDAYHFFLGATLQLVSCKSLHTCPPSQLWMYSLYSNSLQIATFR</sequence>